<gene>
    <name evidence="1" type="ORF">BO78DRAFT_77346</name>
</gene>
<proteinExistence type="predicted"/>
<organism evidence="1 2">
    <name type="scientific">Aspergillus sclerotiicarbonarius (strain CBS 121057 / IBT 28362)</name>
    <dbReference type="NCBI Taxonomy" id="1448318"/>
    <lineage>
        <taxon>Eukaryota</taxon>
        <taxon>Fungi</taxon>
        <taxon>Dikarya</taxon>
        <taxon>Ascomycota</taxon>
        <taxon>Pezizomycotina</taxon>
        <taxon>Eurotiomycetes</taxon>
        <taxon>Eurotiomycetidae</taxon>
        <taxon>Eurotiales</taxon>
        <taxon>Aspergillaceae</taxon>
        <taxon>Aspergillus</taxon>
        <taxon>Aspergillus subgen. Circumdati</taxon>
    </lineage>
</organism>
<protein>
    <submittedName>
        <fullName evidence="1">Uncharacterized protein</fullName>
    </submittedName>
</protein>
<name>A0A319ED92_ASPSB</name>
<evidence type="ECO:0000313" key="1">
    <source>
        <dbReference type="EMBL" id="PYI08196.1"/>
    </source>
</evidence>
<dbReference type="Proteomes" id="UP000248423">
    <property type="component" value="Unassembled WGS sequence"/>
</dbReference>
<evidence type="ECO:0000313" key="2">
    <source>
        <dbReference type="Proteomes" id="UP000248423"/>
    </source>
</evidence>
<dbReference type="EMBL" id="KZ826336">
    <property type="protein sequence ID" value="PYI08196.1"/>
    <property type="molecule type" value="Genomic_DNA"/>
</dbReference>
<accession>A0A319ED92</accession>
<dbReference type="AlphaFoldDB" id="A0A319ED92"/>
<sequence>MADLGRVHFEWYPRGRSQRGLERKGYALNQSSPLQRHNIPCLSELRSNQVFVGHINKKGQSARDTCRPTRSEGRPPLLRWLDSNLPDRPHRRLKSRPHLFHWLRSLCCCLLLHVRLSVCRCVGFGDLQSLTRCCVIYELILSLYSLLISGLAIPGGTGETQSQRASRSADLYDSFSGVIFFFKLVRDL</sequence>
<reference evidence="1 2" key="1">
    <citation type="submission" date="2018-02" db="EMBL/GenBank/DDBJ databases">
        <title>The genomes of Aspergillus section Nigri reveals drivers in fungal speciation.</title>
        <authorList>
            <consortium name="DOE Joint Genome Institute"/>
            <person name="Vesth T.C."/>
            <person name="Nybo J."/>
            <person name="Theobald S."/>
            <person name="Brandl J."/>
            <person name="Frisvad J.C."/>
            <person name="Nielsen K.F."/>
            <person name="Lyhne E.K."/>
            <person name="Kogle M.E."/>
            <person name="Kuo A."/>
            <person name="Riley R."/>
            <person name="Clum A."/>
            <person name="Nolan M."/>
            <person name="Lipzen A."/>
            <person name="Salamov A."/>
            <person name="Henrissat B."/>
            <person name="Wiebenga A."/>
            <person name="De vries R.P."/>
            <person name="Grigoriev I.V."/>
            <person name="Mortensen U.H."/>
            <person name="Andersen M.R."/>
            <person name="Baker S.E."/>
        </authorList>
    </citation>
    <scope>NUCLEOTIDE SEQUENCE [LARGE SCALE GENOMIC DNA]</scope>
    <source>
        <strain evidence="1 2">CBS 121057</strain>
    </source>
</reference>
<keyword evidence="2" id="KW-1185">Reference proteome</keyword>
<dbReference type="VEuPathDB" id="FungiDB:BO78DRAFT_77346"/>